<dbReference type="EMBL" id="PUHR01000071">
    <property type="protein sequence ID" value="KAG0668308.1"/>
    <property type="molecule type" value="Genomic_DNA"/>
</dbReference>
<evidence type="ECO:0000256" key="12">
    <source>
        <dbReference type="SAM" id="SignalP"/>
    </source>
</evidence>
<evidence type="ECO:0000256" key="6">
    <source>
        <dbReference type="ARBA" id="ARBA00022729"/>
    </source>
</evidence>
<feature type="signal peptide" evidence="12">
    <location>
        <begin position="1"/>
        <end position="20"/>
    </location>
</feature>
<evidence type="ECO:0000256" key="5">
    <source>
        <dbReference type="ARBA" id="ARBA00022692"/>
    </source>
</evidence>
<evidence type="ECO:0000256" key="4">
    <source>
        <dbReference type="ARBA" id="ARBA00020824"/>
    </source>
</evidence>
<evidence type="ECO:0000313" key="15">
    <source>
        <dbReference type="Proteomes" id="UP000750334"/>
    </source>
</evidence>
<dbReference type="Proteomes" id="UP000750334">
    <property type="component" value="Unassembled WGS sequence"/>
</dbReference>
<dbReference type="PANTHER" id="PTHR21573">
    <property type="entry name" value="ER MEMBRANE PROTEIN COMPLEX SUBUNIT 1"/>
    <property type="match status" value="1"/>
</dbReference>
<feature type="domain" description="ER membrane protein complex subunit 1 C-terminal" evidence="13">
    <location>
        <begin position="541"/>
        <end position="757"/>
    </location>
</feature>
<keyword evidence="8 11" id="KW-1133">Transmembrane helix</keyword>
<keyword evidence="5 11" id="KW-0812">Transmembrane</keyword>
<evidence type="ECO:0000256" key="10">
    <source>
        <dbReference type="ARBA" id="ARBA00023180"/>
    </source>
</evidence>
<keyword evidence="9 11" id="KW-0472">Membrane</keyword>
<dbReference type="AlphaFoldDB" id="A0A9P6WA38"/>
<evidence type="ECO:0000313" key="14">
    <source>
        <dbReference type="EMBL" id="KAG0668308.1"/>
    </source>
</evidence>
<keyword evidence="15" id="KW-1185">Reference proteome</keyword>
<comment type="similarity">
    <text evidence="2">Belongs to the EMC1 family.</text>
</comment>
<evidence type="ECO:0000256" key="2">
    <source>
        <dbReference type="ARBA" id="ARBA00007904"/>
    </source>
</evidence>
<evidence type="ECO:0000256" key="7">
    <source>
        <dbReference type="ARBA" id="ARBA00022824"/>
    </source>
</evidence>
<gene>
    <name evidence="14" type="ORF">C6P45_004816</name>
</gene>
<dbReference type="OrthoDB" id="28092at2759"/>
<reference evidence="14 15" key="1">
    <citation type="submission" date="2020-11" db="EMBL/GenBank/DDBJ databases">
        <title>Kefir isolates.</title>
        <authorList>
            <person name="Marcisauskas S."/>
            <person name="Kim Y."/>
            <person name="Blasche S."/>
        </authorList>
    </citation>
    <scope>NUCLEOTIDE SEQUENCE [LARGE SCALE GENOMIC DNA]</scope>
    <source>
        <strain evidence="14 15">OG2</strain>
    </source>
</reference>
<keyword evidence="7" id="KW-0256">Endoplasmic reticulum</keyword>
<evidence type="ECO:0000256" key="8">
    <source>
        <dbReference type="ARBA" id="ARBA00022989"/>
    </source>
</evidence>
<dbReference type="GO" id="GO:0072546">
    <property type="term" value="C:EMC complex"/>
    <property type="evidence" value="ECO:0007669"/>
    <property type="project" value="InterPro"/>
</dbReference>
<dbReference type="InterPro" id="IPR011678">
    <property type="entry name" value="EMC1_C"/>
</dbReference>
<dbReference type="PANTHER" id="PTHR21573:SF0">
    <property type="entry name" value="ER MEMBRANE PROTEIN COMPLEX SUBUNIT 1"/>
    <property type="match status" value="1"/>
</dbReference>
<dbReference type="GO" id="GO:0034975">
    <property type="term" value="P:protein folding in endoplasmic reticulum"/>
    <property type="evidence" value="ECO:0007669"/>
    <property type="project" value="TreeGrafter"/>
</dbReference>
<evidence type="ECO:0000256" key="11">
    <source>
        <dbReference type="SAM" id="Phobius"/>
    </source>
</evidence>
<organism evidence="14 15">
    <name type="scientific">Maudiozyma exigua</name>
    <name type="common">Yeast</name>
    <name type="synonym">Kazachstania exigua</name>
    <dbReference type="NCBI Taxonomy" id="34358"/>
    <lineage>
        <taxon>Eukaryota</taxon>
        <taxon>Fungi</taxon>
        <taxon>Dikarya</taxon>
        <taxon>Ascomycota</taxon>
        <taxon>Saccharomycotina</taxon>
        <taxon>Saccharomycetes</taxon>
        <taxon>Saccharomycetales</taxon>
        <taxon>Saccharomycetaceae</taxon>
        <taxon>Maudiozyma</taxon>
    </lineage>
</organism>
<evidence type="ECO:0000256" key="9">
    <source>
        <dbReference type="ARBA" id="ARBA00023136"/>
    </source>
</evidence>
<feature type="transmembrane region" description="Helical" evidence="11">
    <location>
        <begin position="728"/>
        <end position="744"/>
    </location>
</feature>
<dbReference type="SUPFAM" id="SSF50998">
    <property type="entry name" value="Quinoprotein alcohol dehydrogenase-like"/>
    <property type="match status" value="2"/>
</dbReference>
<protein>
    <recommendedName>
        <fullName evidence="4">ER membrane protein complex subunit 1</fullName>
    </recommendedName>
</protein>
<comment type="subcellular location">
    <subcellularLocation>
        <location evidence="1">Endoplasmic reticulum membrane</location>
        <topology evidence="1">Single-pass type I membrane protein</topology>
    </subcellularLocation>
</comment>
<comment type="caution">
    <text evidence="14">The sequence shown here is derived from an EMBL/GenBank/DDBJ whole genome shotgun (WGS) entry which is preliminary data.</text>
</comment>
<feature type="chain" id="PRO_5040129187" description="ER membrane protein complex subunit 1" evidence="12">
    <location>
        <begin position="21"/>
        <end position="761"/>
    </location>
</feature>
<sequence length="761" mass="86523">MLYTSLFTFLVCFWSSFVNAVYRDEAFKVDWQVSTIGEYRCVLKDYSAENQLIILSDFSESETLISYVNKTSGDVLLRYSVPYKITDAMIDSESQQLVLKLNDNLVSIDLNAGLPVTNETNGITHDSDFTFQSSCAVPDVKIDSKNGKQTLKIVDKTMGLPVFDIELPESFTEVKYLSTDHSQNLRFIVGNEDSQYVYFNYTNGGQNLTSTWEKDESLIDIVDSTFCDLKDSTIDAIRSEMVEEKEIDDIFNAYIYRVKKNFNRVKNYLQQNEYSPGRVFTSLLKENELMGTKNEELTYKRDLRFGLAKLLIVATRTGKVAALHISQGVKTMWSINTGIEDVVAIDYNSHKDQLVIIGNDGSFKVYNSINEHMPPSLIKDKKFNLSSNIEKISQIIDDVFFLSLSDKSKKIVSVNESVSSKANGYFVTDHDEKSINGYMVSSDNELVSTWSVDLNDEEKIVAFSARTEDPVVNVGNVLGNRTVLYKYLYPNLVSYAVVNEIDNTLYINLIDTITGELMYSQKHGQDEKVDINSPINLVFGENWFVYSYFASVPIPEQRLTVVELYESLVANEKKSNSSENYNPLKGNIKRPEAISKSYYFPQVIQDLKLTSTKFSITSKAIIIKLVNEQITFIPKFVLNARSKEESKMSDDDKKEFMASPYIAGIPINDNFIISHQRELIMGDDSKIVSTATNLESTSIVCEIGNDIFCSRIYPSGQFDVMSPSFEKIQLFGTIFIVMVIVYYLRPMVANKRLRSLWLIKD</sequence>
<dbReference type="Pfam" id="PF07774">
    <property type="entry name" value="EMC1_C"/>
    <property type="match status" value="1"/>
</dbReference>
<dbReference type="InterPro" id="IPR011047">
    <property type="entry name" value="Quinoprotein_ADH-like_sf"/>
</dbReference>
<comment type="subunit">
    <text evidence="3">Component of the ER membrane protein complex (EMC).</text>
</comment>
<proteinExistence type="inferred from homology"/>
<keyword evidence="10" id="KW-0325">Glycoprotein</keyword>
<evidence type="ECO:0000256" key="3">
    <source>
        <dbReference type="ARBA" id="ARBA00011276"/>
    </source>
</evidence>
<evidence type="ECO:0000259" key="13">
    <source>
        <dbReference type="Pfam" id="PF07774"/>
    </source>
</evidence>
<keyword evidence="6 12" id="KW-0732">Signal</keyword>
<accession>A0A9P6WA38</accession>
<name>A0A9P6WA38_MAUEX</name>
<evidence type="ECO:0000256" key="1">
    <source>
        <dbReference type="ARBA" id="ARBA00004115"/>
    </source>
</evidence>
<dbReference type="InterPro" id="IPR026895">
    <property type="entry name" value="EMC1"/>
</dbReference>